<gene>
    <name evidence="2" type="ORF">C1706_13710</name>
</gene>
<reference evidence="2 3" key="1">
    <citation type="submission" date="2018-01" db="EMBL/GenBank/DDBJ databases">
        <title>Lactibacter flavus gen. nov., sp. nov., a novel bacterium of the family Propionibacteriaceae isolated from raw milk and dairy products.</title>
        <authorList>
            <person name="Wenning M."/>
            <person name="Breitenwieser F."/>
            <person name="Huptas C."/>
            <person name="von Neubeck M."/>
            <person name="Busse H.-J."/>
            <person name="Scherer S."/>
        </authorList>
    </citation>
    <scope>NUCLEOTIDE SEQUENCE [LARGE SCALE GENOMIC DNA]</scope>
    <source>
        <strain evidence="2 3">VG341</strain>
    </source>
</reference>
<sequence length="104" mass="10669">MLGPFLLVAGTLLVRLSSLWAVTPWDAPVAHTEPNAPLSTDSAAQFADTGERDDAWAGSAVGAADPAAASPRRVSSLTSNGGATHSPDVTPGSEWDDPERASSR</sequence>
<accession>A0A4Q2EF68</accession>
<evidence type="ECO:0000313" key="2">
    <source>
        <dbReference type="EMBL" id="RXW31132.1"/>
    </source>
</evidence>
<dbReference type="AlphaFoldDB" id="A0A4Q2EF68"/>
<comment type="caution">
    <text evidence="2">The sequence shown here is derived from an EMBL/GenBank/DDBJ whole genome shotgun (WGS) entry which is preliminary data.</text>
</comment>
<evidence type="ECO:0000313" key="3">
    <source>
        <dbReference type="Proteomes" id="UP000290624"/>
    </source>
</evidence>
<organism evidence="2 3">
    <name type="scientific">Propioniciclava flava</name>
    <dbReference type="NCBI Taxonomy" id="2072026"/>
    <lineage>
        <taxon>Bacteria</taxon>
        <taxon>Bacillati</taxon>
        <taxon>Actinomycetota</taxon>
        <taxon>Actinomycetes</taxon>
        <taxon>Propionibacteriales</taxon>
        <taxon>Propionibacteriaceae</taxon>
        <taxon>Propioniciclava</taxon>
    </lineage>
</organism>
<keyword evidence="3" id="KW-1185">Reference proteome</keyword>
<dbReference type="EMBL" id="PPCV01000013">
    <property type="protein sequence ID" value="RXW31132.1"/>
    <property type="molecule type" value="Genomic_DNA"/>
</dbReference>
<dbReference type="Proteomes" id="UP000290624">
    <property type="component" value="Unassembled WGS sequence"/>
</dbReference>
<feature type="region of interest" description="Disordered" evidence="1">
    <location>
        <begin position="29"/>
        <end position="104"/>
    </location>
</feature>
<feature type="compositionally biased region" description="Low complexity" evidence="1">
    <location>
        <begin position="56"/>
        <end position="76"/>
    </location>
</feature>
<proteinExistence type="predicted"/>
<protein>
    <submittedName>
        <fullName evidence="2">Uncharacterized protein</fullName>
    </submittedName>
</protein>
<name>A0A4Q2EF68_9ACTN</name>
<evidence type="ECO:0000256" key="1">
    <source>
        <dbReference type="SAM" id="MobiDB-lite"/>
    </source>
</evidence>